<dbReference type="EMBL" id="FWFV01000006">
    <property type="protein sequence ID" value="SLN51633.1"/>
    <property type="molecule type" value="Genomic_DNA"/>
</dbReference>
<dbReference type="SUPFAM" id="SSF53448">
    <property type="entry name" value="Nucleotide-diphospho-sugar transferases"/>
    <property type="match status" value="1"/>
</dbReference>
<evidence type="ECO:0000313" key="4">
    <source>
        <dbReference type="EMBL" id="SLN51633.1"/>
    </source>
</evidence>
<keyword evidence="2" id="KW-0808">Transferase</keyword>
<gene>
    <name evidence="4" type="primary">gspA</name>
    <name evidence="4" type="ORF">PAM7066_02364</name>
</gene>
<keyword evidence="1" id="KW-0328">Glycosyltransferase</keyword>
<evidence type="ECO:0000313" key="5">
    <source>
        <dbReference type="Proteomes" id="UP000193870"/>
    </source>
</evidence>
<dbReference type="InterPro" id="IPR002495">
    <property type="entry name" value="Glyco_trans_8"/>
</dbReference>
<dbReference type="GO" id="GO:0016757">
    <property type="term" value="F:glycosyltransferase activity"/>
    <property type="evidence" value="ECO:0007669"/>
    <property type="project" value="UniProtKB-KW"/>
</dbReference>
<keyword evidence="5" id="KW-1185">Reference proteome</keyword>
<dbReference type="Gene3D" id="3.90.550.10">
    <property type="entry name" value="Spore Coat Polysaccharide Biosynthesis Protein SpsA, Chain A"/>
    <property type="match status" value="1"/>
</dbReference>
<keyword evidence="3" id="KW-0479">Metal-binding</keyword>
<organism evidence="4 5">
    <name type="scientific">Palleronia marisminoris</name>
    <dbReference type="NCBI Taxonomy" id="315423"/>
    <lineage>
        <taxon>Bacteria</taxon>
        <taxon>Pseudomonadati</taxon>
        <taxon>Pseudomonadota</taxon>
        <taxon>Alphaproteobacteria</taxon>
        <taxon>Rhodobacterales</taxon>
        <taxon>Roseobacteraceae</taxon>
        <taxon>Palleronia</taxon>
    </lineage>
</organism>
<evidence type="ECO:0000256" key="1">
    <source>
        <dbReference type="ARBA" id="ARBA00022676"/>
    </source>
</evidence>
<proteinExistence type="predicted"/>
<dbReference type="RefSeq" id="WP_085854329.1">
    <property type="nucleotide sequence ID" value="NZ_FOPF01000006.1"/>
</dbReference>
<dbReference type="OrthoDB" id="5672604at2"/>
<reference evidence="4 5" key="1">
    <citation type="submission" date="2017-03" db="EMBL/GenBank/DDBJ databases">
        <authorList>
            <person name="Afonso C.L."/>
            <person name="Miller P.J."/>
            <person name="Scott M.A."/>
            <person name="Spackman E."/>
            <person name="Goraichik I."/>
            <person name="Dimitrov K.M."/>
            <person name="Suarez D.L."/>
            <person name="Swayne D.E."/>
        </authorList>
    </citation>
    <scope>NUCLEOTIDE SEQUENCE [LARGE SCALE GENOMIC DNA]</scope>
    <source>
        <strain evidence="4 5">CECT 7066</strain>
    </source>
</reference>
<dbReference type="InterPro" id="IPR050748">
    <property type="entry name" value="Glycosyltrans_8_dom-fam"/>
</dbReference>
<evidence type="ECO:0000256" key="2">
    <source>
        <dbReference type="ARBA" id="ARBA00022679"/>
    </source>
</evidence>
<sequence>MKDHSATQLSVETSRPAGADTAIVFAGDGFYARAAMQVAQQIHALHPDRRFDICIAANDMPASPPESLAHLNLRRCAIRTNGLFDGLRLDSGRTEIVYLRLALPQAFRGEYRRILYLDSDIFVQGGGFGELLTADIAERAIAAVRDNSQARTPRRLPEQFRRLGIPHAGYFNAGVMLIDVSRWLDQDITGRAVAFGRQHRDKMIRHDQNLLNGVLQGDWAELHPTWNWQYTAATNMLAEMVSPRILHFIGPRKPWSKWGGRHPLRYRRAFAEFMVQHFPEQPALPEVAPPDEMWMRRSLAKHILSQHRTLRHIKRFSDEMTVLT</sequence>
<protein>
    <submittedName>
        <fullName evidence="4">General stress protein A</fullName>
    </submittedName>
</protein>
<dbReference type="GO" id="GO:0046872">
    <property type="term" value="F:metal ion binding"/>
    <property type="evidence" value="ECO:0007669"/>
    <property type="project" value="UniProtKB-KW"/>
</dbReference>
<dbReference type="InterPro" id="IPR029044">
    <property type="entry name" value="Nucleotide-diphossugar_trans"/>
</dbReference>
<dbReference type="PANTHER" id="PTHR13778">
    <property type="entry name" value="GLYCOSYLTRANSFERASE 8 DOMAIN-CONTAINING PROTEIN"/>
    <property type="match status" value="1"/>
</dbReference>
<dbReference type="PANTHER" id="PTHR13778:SF47">
    <property type="entry name" value="LIPOPOLYSACCHARIDE 1,3-GALACTOSYLTRANSFERASE"/>
    <property type="match status" value="1"/>
</dbReference>
<dbReference type="Pfam" id="PF01501">
    <property type="entry name" value="Glyco_transf_8"/>
    <property type="match status" value="1"/>
</dbReference>
<evidence type="ECO:0000256" key="3">
    <source>
        <dbReference type="ARBA" id="ARBA00022723"/>
    </source>
</evidence>
<dbReference type="CDD" id="cd04194">
    <property type="entry name" value="GT8_A4GalT_like"/>
    <property type="match status" value="1"/>
</dbReference>
<dbReference type="AlphaFoldDB" id="A0A1Y5SYI0"/>
<name>A0A1Y5SYI0_9RHOB</name>
<dbReference type="STRING" id="315423.SAMN04488020_106131"/>
<accession>A0A1Y5SYI0</accession>
<dbReference type="Proteomes" id="UP000193870">
    <property type="component" value="Unassembled WGS sequence"/>
</dbReference>